<name>A0ACB6QUX5_9PLEO</name>
<organism evidence="1 2">
    <name type="scientific">Lindgomyces ingoldianus</name>
    <dbReference type="NCBI Taxonomy" id="673940"/>
    <lineage>
        <taxon>Eukaryota</taxon>
        <taxon>Fungi</taxon>
        <taxon>Dikarya</taxon>
        <taxon>Ascomycota</taxon>
        <taxon>Pezizomycotina</taxon>
        <taxon>Dothideomycetes</taxon>
        <taxon>Pleosporomycetidae</taxon>
        <taxon>Pleosporales</taxon>
        <taxon>Lindgomycetaceae</taxon>
        <taxon>Lindgomyces</taxon>
    </lineage>
</organism>
<proteinExistence type="predicted"/>
<dbReference type="EMBL" id="MU003510">
    <property type="protein sequence ID" value="KAF2469882.1"/>
    <property type="molecule type" value="Genomic_DNA"/>
</dbReference>
<feature type="non-terminal residue" evidence="1">
    <location>
        <position position="272"/>
    </location>
</feature>
<accession>A0ACB6QUX5</accession>
<keyword evidence="2" id="KW-1185">Reference proteome</keyword>
<reference evidence="1" key="1">
    <citation type="journal article" date="2020" name="Stud. Mycol.">
        <title>101 Dothideomycetes genomes: a test case for predicting lifestyles and emergence of pathogens.</title>
        <authorList>
            <person name="Haridas S."/>
            <person name="Albert R."/>
            <person name="Binder M."/>
            <person name="Bloem J."/>
            <person name="Labutti K."/>
            <person name="Salamov A."/>
            <person name="Andreopoulos B."/>
            <person name="Baker S."/>
            <person name="Barry K."/>
            <person name="Bills G."/>
            <person name="Bluhm B."/>
            <person name="Cannon C."/>
            <person name="Castanera R."/>
            <person name="Culley D."/>
            <person name="Daum C."/>
            <person name="Ezra D."/>
            <person name="Gonzalez J."/>
            <person name="Henrissat B."/>
            <person name="Kuo A."/>
            <person name="Liang C."/>
            <person name="Lipzen A."/>
            <person name="Lutzoni F."/>
            <person name="Magnuson J."/>
            <person name="Mondo S."/>
            <person name="Nolan M."/>
            <person name="Ohm R."/>
            <person name="Pangilinan J."/>
            <person name="Park H.-J."/>
            <person name="Ramirez L."/>
            <person name="Alfaro M."/>
            <person name="Sun H."/>
            <person name="Tritt A."/>
            <person name="Yoshinaga Y."/>
            <person name="Zwiers L.-H."/>
            <person name="Turgeon B."/>
            <person name="Goodwin S."/>
            <person name="Spatafora J."/>
            <person name="Crous P."/>
            <person name="Grigoriev I."/>
        </authorList>
    </citation>
    <scope>NUCLEOTIDE SEQUENCE</scope>
    <source>
        <strain evidence="1">ATCC 200398</strain>
    </source>
</reference>
<evidence type="ECO:0000313" key="1">
    <source>
        <dbReference type="EMBL" id="KAF2469882.1"/>
    </source>
</evidence>
<gene>
    <name evidence="1" type="ORF">BDR25DRAFT_189384</name>
</gene>
<feature type="non-terminal residue" evidence="1">
    <location>
        <position position="1"/>
    </location>
</feature>
<evidence type="ECO:0000313" key="2">
    <source>
        <dbReference type="Proteomes" id="UP000799755"/>
    </source>
</evidence>
<dbReference type="Proteomes" id="UP000799755">
    <property type="component" value="Unassembled WGS sequence"/>
</dbReference>
<sequence length="272" mass="30222">LIITLLISSWSTVFLRLWGRIRITKSPGWDDTLMVLTLMLFTCYCAFISVIISLGGFSYVPNFTAIKRTILHVQLSEVFYILTTTTLKISLGLFFLRVLTKRWQRRIFHTILWVSACYGFFYVFIAIFQCGPPAQLLPSLMKGSLKCLPTGFLLFTGYLYGIICVVADWIFVLIPIFVLIESDMDSRSKVSVSIIMALGAVGSISAILRMVYLKGLLLSGDFITDAPTATIWATAEPGTGITAASLATLRPLFRKVKEGVRSKIASSNLSKS</sequence>
<protein>
    <submittedName>
        <fullName evidence="1">Uncharacterized protein</fullName>
    </submittedName>
</protein>
<comment type="caution">
    <text evidence="1">The sequence shown here is derived from an EMBL/GenBank/DDBJ whole genome shotgun (WGS) entry which is preliminary data.</text>
</comment>